<dbReference type="EMBL" id="JMCB01000002">
    <property type="protein sequence ID" value="KFE71331.1"/>
    <property type="molecule type" value="Genomic_DNA"/>
</dbReference>
<gene>
    <name evidence="5" type="ORF">DB31_3461</name>
</gene>
<accession>A0A085WUG8</accession>
<sequence>MSKRLTTAAFVFFFLLTAPVCTVLGVLLWLVTLPFDPNKAVLHAFVCRWCHTLYLAWPGWRVRIEGRELLPRGPAVLISNHQSAMDIVTTMGLFHPFKFVAKASLFKVPMVGWLMSLMRYVPVERGHVHAMDKMLEDCRGWLRQGVAVLIYPEGTYAPPGQRLPFKRGAFRLAIEEHVPVVPVVVEGTTDLIEGDGPWMNPRAHLRVRVLPPLPADALGSDPLALAARVRALYFEALGLPPPPAEPVDERTAQCA</sequence>
<evidence type="ECO:0000259" key="4">
    <source>
        <dbReference type="SMART" id="SM00563"/>
    </source>
</evidence>
<keyword evidence="3 5" id="KW-0012">Acyltransferase</keyword>
<keyword evidence="2 5" id="KW-0808">Transferase</keyword>
<keyword evidence="6" id="KW-1185">Reference proteome</keyword>
<dbReference type="STRING" id="394096.DB31_3461"/>
<dbReference type="GO" id="GO:0003841">
    <property type="term" value="F:1-acylglycerol-3-phosphate O-acyltransferase activity"/>
    <property type="evidence" value="ECO:0007669"/>
    <property type="project" value="TreeGrafter"/>
</dbReference>
<dbReference type="OrthoDB" id="9809618at2"/>
<comment type="pathway">
    <text evidence="1">Lipid metabolism.</text>
</comment>
<dbReference type="AlphaFoldDB" id="A0A085WUG8"/>
<evidence type="ECO:0000256" key="2">
    <source>
        <dbReference type="ARBA" id="ARBA00022679"/>
    </source>
</evidence>
<proteinExistence type="predicted"/>
<dbReference type="PATRIC" id="fig|394096.3.peg.1111"/>
<organism evidence="5 6">
    <name type="scientific">Hyalangium minutum</name>
    <dbReference type="NCBI Taxonomy" id="394096"/>
    <lineage>
        <taxon>Bacteria</taxon>
        <taxon>Pseudomonadati</taxon>
        <taxon>Myxococcota</taxon>
        <taxon>Myxococcia</taxon>
        <taxon>Myxococcales</taxon>
        <taxon>Cystobacterineae</taxon>
        <taxon>Archangiaceae</taxon>
        <taxon>Hyalangium</taxon>
    </lineage>
</organism>
<dbReference type="CDD" id="cd07989">
    <property type="entry name" value="LPLAT_AGPAT-like"/>
    <property type="match status" value="1"/>
</dbReference>
<evidence type="ECO:0000313" key="6">
    <source>
        <dbReference type="Proteomes" id="UP000028725"/>
    </source>
</evidence>
<dbReference type="PANTHER" id="PTHR10434:SF11">
    <property type="entry name" value="1-ACYL-SN-GLYCEROL-3-PHOSPHATE ACYLTRANSFERASE"/>
    <property type="match status" value="1"/>
</dbReference>
<evidence type="ECO:0000313" key="5">
    <source>
        <dbReference type="EMBL" id="KFE71331.1"/>
    </source>
</evidence>
<reference evidence="5 6" key="1">
    <citation type="submission" date="2014-04" db="EMBL/GenBank/DDBJ databases">
        <title>Genome assembly of Hyalangium minutum DSM 14724.</title>
        <authorList>
            <person name="Sharma G."/>
            <person name="Subramanian S."/>
        </authorList>
    </citation>
    <scope>NUCLEOTIDE SEQUENCE [LARGE SCALE GENOMIC DNA]</scope>
    <source>
        <strain evidence="5 6">DSM 14724</strain>
    </source>
</reference>
<comment type="caution">
    <text evidence="5">The sequence shown here is derived from an EMBL/GenBank/DDBJ whole genome shotgun (WGS) entry which is preliminary data.</text>
</comment>
<dbReference type="RefSeq" id="WP_044183182.1">
    <property type="nucleotide sequence ID" value="NZ_JMCB01000002.1"/>
</dbReference>
<dbReference type="InterPro" id="IPR002123">
    <property type="entry name" value="Plipid/glycerol_acylTrfase"/>
</dbReference>
<dbReference type="GO" id="GO:0006654">
    <property type="term" value="P:phosphatidic acid biosynthetic process"/>
    <property type="evidence" value="ECO:0007669"/>
    <property type="project" value="TreeGrafter"/>
</dbReference>
<evidence type="ECO:0000256" key="1">
    <source>
        <dbReference type="ARBA" id="ARBA00005189"/>
    </source>
</evidence>
<evidence type="ECO:0000256" key="3">
    <source>
        <dbReference type="ARBA" id="ARBA00023315"/>
    </source>
</evidence>
<dbReference type="Pfam" id="PF01553">
    <property type="entry name" value="Acyltransferase"/>
    <property type="match status" value="1"/>
</dbReference>
<dbReference type="Proteomes" id="UP000028725">
    <property type="component" value="Unassembled WGS sequence"/>
</dbReference>
<protein>
    <submittedName>
        <fullName evidence="5">1-acyl-sn-glycerol-3-phosphate acyltransferase</fullName>
    </submittedName>
</protein>
<dbReference type="PANTHER" id="PTHR10434">
    <property type="entry name" value="1-ACYL-SN-GLYCEROL-3-PHOSPHATE ACYLTRANSFERASE"/>
    <property type="match status" value="1"/>
</dbReference>
<dbReference type="SMART" id="SM00563">
    <property type="entry name" value="PlsC"/>
    <property type="match status" value="1"/>
</dbReference>
<feature type="domain" description="Phospholipid/glycerol acyltransferase" evidence="4">
    <location>
        <begin position="75"/>
        <end position="188"/>
    </location>
</feature>
<name>A0A085WUG8_9BACT</name>
<dbReference type="SUPFAM" id="SSF69593">
    <property type="entry name" value="Glycerol-3-phosphate (1)-acyltransferase"/>
    <property type="match status" value="1"/>
</dbReference>